<evidence type="ECO:0000313" key="3">
    <source>
        <dbReference type="Proteomes" id="UP000738359"/>
    </source>
</evidence>
<reference evidence="2" key="1">
    <citation type="journal article" date="2020" name="Fungal Divers.">
        <title>Resolving the Mortierellaceae phylogeny through synthesis of multi-gene phylogenetics and phylogenomics.</title>
        <authorList>
            <person name="Vandepol N."/>
            <person name="Liber J."/>
            <person name="Desiro A."/>
            <person name="Na H."/>
            <person name="Kennedy M."/>
            <person name="Barry K."/>
            <person name="Grigoriev I.V."/>
            <person name="Miller A.N."/>
            <person name="O'Donnell K."/>
            <person name="Stajich J.E."/>
            <person name="Bonito G."/>
        </authorList>
    </citation>
    <scope>NUCLEOTIDE SEQUENCE</scope>
    <source>
        <strain evidence="2">CK1249</strain>
    </source>
</reference>
<dbReference type="EMBL" id="JAAAHY010000018">
    <property type="protein sequence ID" value="KAF9968522.1"/>
    <property type="molecule type" value="Genomic_DNA"/>
</dbReference>
<gene>
    <name evidence="2" type="ORF">BGZ70_003083</name>
</gene>
<feature type="chain" id="PRO_5040283795" evidence="1">
    <location>
        <begin position="21"/>
        <end position="116"/>
    </location>
</feature>
<keyword evidence="3" id="KW-1185">Reference proteome</keyword>
<evidence type="ECO:0000256" key="1">
    <source>
        <dbReference type="SAM" id="SignalP"/>
    </source>
</evidence>
<organism evidence="2 3">
    <name type="scientific">Mortierella alpina</name>
    <name type="common">Oleaginous fungus</name>
    <name type="synonym">Mortierella renispora</name>
    <dbReference type="NCBI Taxonomy" id="64518"/>
    <lineage>
        <taxon>Eukaryota</taxon>
        <taxon>Fungi</taxon>
        <taxon>Fungi incertae sedis</taxon>
        <taxon>Mucoromycota</taxon>
        <taxon>Mortierellomycotina</taxon>
        <taxon>Mortierellomycetes</taxon>
        <taxon>Mortierellales</taxon>
        <taxon>Mortierellaceae</taxon>
        <taxon>Mortierella</taxon>
    </lineage>
</organism>
<protein>
    <submittedName>
        <fullName evidence="2">Uncharacterized protein</fullName>
    </submittedName>
</protein>
<dbReference type="Proteomes" id="UP000738359">
    <property type="component" value="Unassembled WGS sequence"/>
</dbReference>
<proteinExistence type="predicted"/>
<evidence type="ECO:0000313" key="2">
    <source>
        <dbReference type="EMBL" id="KAF9968522.1"/>
    </source>
</evidence>
<dbReference type="OrthoDB" id="10371644at2759"/>
<sequence length="116" mass="12572">MKTFSAILLALGSVVWSVMSAPTAELANGGTISTGLNKKRQAVDVFEYFDKSSEVKSQISCDRKDCQTIDQGIKEMTKGCPTVVSLYETSNCTGEAMKVNSDETFNLDQPEIHLAA</sequence>
<name>A0A9P6M7A7_MORAP</name>
<dbReference type="AlphaFoldDB" id="A0A9P6M7A7"/>
<feature type="signal peptide" evidence="1">
    <location>
        <begin position="1"/>
        <end position="20"/>
    </location>
</feature>
<accession>A0A9P6M7A7</accession>
<keyword evidence="1" id="KW-0732">Signal</keyword>
<comment type="caution">
    <text evidence="2">The sequence shown here is derived from an EMBL/GenBank/DDBJ whole genome shotgun (WGS) entry which is preliminary data.</text>
</comment>